<dbReference type="GO" id="GO:0016787">
    <property type="term" value="F:hydrolase activity"/>
    <property type="evidence" value="ECO:0007669"/>
    <property type="project" value="UniProtKB-KW"/>
</dbReference>
<comment type="caution">
    <text evidence="3">The sequence shown here is derived from an EMBL/GenBank/DDBJ whole genome shotgun (WGS) entry which is preliminary data.</text>
</comment>
<dbReference type="Pfam" id="PF00561">
    <property type="entry name" value="Abhydrolase_1"/>
    <property type="match status" value="1"/>
</dbReference>
<accession>A0A2P2E1A6</accession>
<sequence length="260" mass="30095">MELNFKFYQCLDKSNSLDSILLLHGLFGSSKNWVSVSKHLSRYFNVYSLDLRNHGDSPHSNIHTIPEMAKDVEEFIQTHKLTNLHILGHSMGGLVAMYFDLHHQNLLKSLVIQDIAPRNYPFIYENEIASMSFDLSLFRSRAEIDEKMKEYVPDSFIRQFLQMNLERTLDGKYVWKLNVNGIGKSDRVFLEQFENVSPSQTKSLFLLGGSSEYITESDRKLIGNLFPNARLETIPEGGHFIHFTHATNFLAHLDSFYNRL</sequence>
<dbReference type="Proteomes" id="UP000245133">
    <property type="component" value="Unassembled WGS sequence"/>
</dbReference>
<dbReference type="AlphaFoldDB" id="A0A2P2E1A6"/>
<dbReference type="OrthoDB" id="9775557at2"/>
<dbReference type="InterPro" id="IPR029058">
    <property type="entry name" value="AB_hydrolase_fold"/>
</dbReference>
<evidence type="ECO:0000259" key="2">
    <source>
        <dbReference type="Pfam" id="PF00561"/>
    </source>
</evidence>
<organism evidence="3 4">
    <name type="scientific">Leptospira ryugenii</name>
    <dbReference type="NCBI Taxonomy" id="1917863"/>
    <lineage>
        <taxon>Bacteria</taxon>
        <taxon>Pseudomonadati</taxon>
        <taxon>Spirochaetota</taxon>
        <taxon>Spirochaetia</taxon>
        <taxon>Leptospirales</taxon>
        <taxon>Leptospiraceae</taxon>
        <taxon>Leptospira</taxon>
    </lineage>
</organism>
<dbReference type="InterPro" id="IPR000073">
    <property type="entry name" value="AB_hydrolase_1"/>
</dbReference>
<proteinExistence type="predicted"/>
<dbReference type="SUPFAM" id="SSF53474">
    <property type="entry name" value="alpha/beta-Hydrolases"/>
    <property type="match status" value="1"/>
</dbReference>
<reference evidence="3 4" key="1">
    <citation type="submission" date="2018-02" db="EMBL/GenBank/DDBJ databases">
        <title>Novel Leptospira species isolated from soil and water in Japan.</title>
        <authorList>
            <person name="Nakao R."/>
            <person name="Masuzawa T."/>
        </authorList>
    </citation>
    <scope>NUCLEOTIDE SEQUENCE [LARGE SCALE GENOMIC DNA]</scope>
    <source>
        <strain evidence="3 4">YH101</strain>
    </source>
</reference>
<dbReference type="Gene3D" id="3.40.50.1820">
    <property type="entry name" value="alpha/beta hydrolase"/>
    <property type="match status" value="1"/>
</dbReference>
<evidence type="ECO:0000256" key="1">
    <source>
        <dbReference type="ARBA" id="ARBA00022801"/>
    </source>
</evidence>
<gene>
    <name evidence="3" type="ORF">LPTSP4_21810</name>
</gene>
<dbReference type="PANTHER" id="PTHR46118:SF4">
    <property type="entry name" value="PROTEIN ABHD11"/>
    <property type="match status" value="1"/>
</dbReference>
<dbReference type="RefSeq" id="WP_108976583.1">
    <property type="nucleotide sequence ID" value="NZ_BFBB01000007.1"/>
</dbReference>
<feature type="domain" description="AB hydrolase-1" evidence="2">
    <location>
        <begin position="19"/>
        <end position="246"/>
    </location>
</feature>
<evidence type="ECO:0000313" key="4">
    <source>
        <dbReference type="Proteomes" id="UP000245133"/>
    </source>
</evidence>
<dbReference type="PANTHER" id="PTHR46118">
    <property type="entry name" value="PROTEIN ABHD11"/>
    <property type="match status" value="1"/>
</dbReference>
<protein>
    <submittedName>
        <fullName evidence="3">Putative lysophospholipase</fullName>
    </submittedName>
</protein>
<name>A0A2P2E1A6_9LEPT</name>
<evidence type="ECO:0000313" key="3">
    <source>
        <dbReference type="EMBL" id="GBF50654.1"/>
    </source>
</evidence>
<keyword evidence="4" id="KW-1185">Reference proteome</keyword>
<dbReference type="EMBL" id="BFBB01000007">
    <property type="protein sequence ID" value="GBF50654.1"/>
    <property type="molecule type" value="Genomic_DNA"/>
</dbReference>
<keyword evidence="1" id="KW-0378">Hydrolase</keyword>